<comment type="catalytic activity">
    <reaction evidence="16">
        <text>L-threonyl-[protein] + ATP = O-phospho-L-threonyl-[protein] + ADP + H(+)</text>
        <dbReference type="Rhea" id="RHEA:46608"/>
        <dbReference type="Rhea" id="RHEA-COMP:11060"/>
        <dbReference type="Rhea" id="RHEA-COMP:11605"/>
        <dbReference type="ChEBI" id="CHEBI:15378"/>
        <dbReference type="ChEBI" id="CHEBI:30013"/>
        <dbReference type="ChEBI" id="CHEBI:30616"/>
        <dbReference type="ChEBI" id="CHEBI:61977"/>
        <dbReference type="ChEBI" id="CHEBI:456216"/>
        <dbReference type="EC" id="2.7.11.1"/>
    </reaction>
</comment>
<feature type="domain" description="Apple" evidence="22">
    <location>
        <begin position="333"/>
        <end position="414"/>
    </location>
</feature>
<evidence type="ECO:0000256" key="12">
    <source>
        <dbReference type="ARBA" id="ARBA00023136"/>
    </source>
</evidence>
<dbReference type="PANTHER" id="PTHR47974">
    <property type="entry name" value="OS07G0415500 PROTEIN"/>
    <property type="match status" value="1"/>
</dbReference>
<evidence type="ECO:0000256" key="3">
    <source>
        <dbReference type="ARBA" id="ARBA00022527"/>
    </source>
</evidence>
<evidence type="ECO:0000256" key="16">
    <source>
        <dbReference type="ARBA" id="ARBA00047899"/>
    </source>
</evidence>
<feature type="domain" description="Protein kinase" evidence="20">
    <location>
        <begin position="512"/>
        <end position="790"/>
    </location>
</feature>
<keyword evidence="5" id="KW-0808">Transferase</keyword>
<dbReference type="Gene3D" id="1.10.510.10">
    <property type="entry name" value="Transferase(Phosphotransferase) domain 1"/>
    <property type="match status" value="1"/>
</dbReference>
<evidence type="ECO:0000256" key="6">
    <source>
        <dbReference type="ARBA" id="ARBA00022692"/>
    </source>
</evidence>
<dbReference type="Pfam" id="PF00954">
    <property type="entry name" value="S_locus_glycop"/>
    <property type="match status" value="1"/>
</dbReference>
<keyword evidence="7 19" id="KW-0732">Signal</keyword>
<reference evidence="23" key="2">
    <citation type="submission" date="2020-03" db="EMBL/GenBank/DDBJ databases">
        <title>Walnut 2.0.</title>
        <authorList>
            <person name="Marrano A."/>
            <person name="Britton M."/>
            <person name="Zimin A.V."/>
            <person name="Zaini P.A."/>
            <person name="Workman R."/>
            <person name="Puiu D."/>
            <person name="Bianco L."/>
            <person name="Allen B.J."/>
            <person name="Troggio M."/>
            <person name="Leslie C.A."/>
            <person name="Timp W."/>
            <person name="Dendekar A."/>
            <person name="Salzberg S.L."/>
            <person name="Neale D.B."/>
        </authorList>
    </citation>
    <scope>NUCLEOTIDE SEQUENCE</scope>
    <source>
        <tissue evidence="23">Leaves</tissue>
    </source>
</reference>
<dbReference type="SMART" id="SM00220">
    <property type="entry name" value="S_TKc"/>
    <property type="match status" value="1"/>
</dbReference>
<dbReference type="SMART" id="SM00473">
    <property type="entry name" value="PAN_AP"/>
    <property type="match status" value="1"/>
</dbReference>
<dbReference type="Pfam" id="PF00069">
    <property type="entry name" value="Pkinase"/>
    <property type="match status" value="1"/>
</dbReference>
<dbReference type="InterPro" id="IPR003609">
    <property type="entry name" value="Pan_app"/>
</dbReference>
<dbReference type="InterPro" id="IPR000858">
    <property type="entry name" value="S_locus_glycoprot_dom"/>
</dbReference>
<proteinExistence type="predicted"/>
<dbReference type="Pfam" id="PF08276">
    <property type="entry name" value="PAN_2"/>
    <property type="match status" value="1"/>
</dbReference>
<reference evidence="23" key="1">
    <citation type="submission" date="2015-10" db="EMBL/GenBank/DDBJ databases">
        <authorList>
            <person name="Martinez-Garcia P.J."/>
            <person name="Crepeau M.W."/>
            <person name="Puiu D."/>
            <person name="Gonzalez-Ibeas D."/>
            <person name="Whalen J."/>
            <person name="Stevens K."/>
            <person name="Paul R."/>
            <person name="Butterfield T."/>
            <person name="Britton M."/>
            <person name="Reagan R."/>
            <person name="Chakraborty S."/>
            <person name="Walawage S.L."/>
            <person name="Vasquez-Gross H.A."/>
            <person name="Cardeno C."/>
            <person name="Famula R."/>
            <person name="Pratt K."/>
            <person name="Kuruganti S."/>
            <person name="Aradhya M.K."/>
            <person name="Leslie C.A."/>
            <person name="Dandekar A.M."/>
            <person name="Salzberg S.L."/>
            <person name="Wegrzyn J.L."/>
            <person name="Langley C.H."/>
            <person name="Neale D.B."/>
        </authorList>
    </citation>
    <scope>NUCLEOTIDE SEQUENCE</scope>
    <source>
        <tissue evidence="23">Leaves</tissue>
    </source>
</reference>
<evidence type="ECO:0000313" key="24">
    <source>
        <dbReference type="Proteomes" id="UP000619265"/>
    </source>
</evidence>
<keyword evidence="6" id="KW-0812">Transmembrane</keyword>
<evidence type="ECO:0000256" key="1">
    <source>
        <dbReference type="ARBA" id="ARBA00004479"/>
    </source>
</evidence>
<feature type="chain" id="PRO_5032602948" description="non-specific serine/threonine protein kinase" evidence="19">
    <location>
        <begin position="23"/>
        <end position="1129"/>
    </location>
</feature>
<accession>A0A833TUS2</accession>
<keyword evidence="8 18" id="KW-0547">Nucleotide-binding</keyword>
<dbReference type="GO" id="GO:0048544">
    <property type="term" value="P:recognition of pollen"/>
    <property type="evidence" value="ECO:0007669"/>
    <property type="project" value="InterPro"/>
</dbReference>
<dbReference type="CDD" id="cd14066">
    <property type="entry name" value="STKc_IRAK"/>
    <property type="match status" value="1"/>
</dbReference>
<keyword evidence="10 18" id="KW-0067">ATP-binding</keyword>
<dbReference type="PROSITE" id="PS00107">
    <property type="entry name" value="PROTEIN_KINASE_ATP"/>
    <property type="match status" value="1"/>
</dbReference>
<comment type="catalytic activity">
    <reaction evidence="17">
        <text>L-seryl-[protein] + ATP = O-phospho-L-seryl-[protein] + ADP + H(+)</text>
        <dbReference type="Rhea" id="RHEA:17989"/>
        <dbReference type="Rhea" id="RHEA-COMP:9863"/>
        <dbReference type="Rhea" id="RHEA-COMP:11604"/>
        <dbReference type="ChEBI" id="CHEBI:15378"/>
        <dbReference type="ChEBI" id="CHEBI:29999"/>
        <dbReference type="ChEBI" id="CHEBI:30616"/>
        <dbReference type="ChEBI" id="CHEBI:83421"/>
        <dbReference type="ChEBI" id="CHEBI:456216"/>
        <dbReference type="EC" id="2.7.11.1"/>
    </reaction>
</comment>
<keyword evidence="12" id="KW-0472">Membrane</keyword>
<dbReference type="FunFam" id="3.30.200.20:FF:000059">
    <property type="entry name" value="S-receptor-like serine/threonine-protein kinase"/>
    <property type="match status" value="1"/>
</dbReference>
<dbReference type="GO" id="GO:0004674">
    <property type="term" value="F:protein serine/threonine kinase activity"/>
    <property type="evidence" value="ECO:0007669"/>
    <property type="project" value="UniProtKB-KW"/>
</dbReference>
<comment type="subcellular location">
    <subcellularLocation>
        <location evidence="1">Membrane</location>
        <topology evidence="1">Single-pass type I membrane protein</topology>
    </subcellularLocation>
</comment>
<dbReference type="Gene3D" id="3.30.200.20">
    <property type="entry name" value="Phosphorylase Kinase, domain 1"/>
    <property type="match status" value="1"/>
</dbReference>
<dbReference type="FunFam" id="1.10.510.10:FF:000302">
    <property type="entry name" value="Serine/threonine-protein kinase"/>
    <property type="match status" value="1"/>
</dbReference>
<evidence type="ECO:0000259" key="20">
    <source>
        <dbReference type="PROSITE" id="PS50011"/>
    </source>
</evidence>
<evidence type="ECO:0000256" key="7">
    <source>
        <dbReference type="ARBA" id="ARBA00022729"/>
    </source>
</evidence>
<dbReference type="SUPFAM" id="SSF56112">
    <property type="entry name" value="Protein kinase-like (PK-like)"/>
    <property type="match status" value="1"/>
</dbReference>
<feature type="signal peptide" evidence="19">
    <location>
        <begin position="1"/>
        <end position="22"/>
    </location>
</feature>
<gene>
    <name evidence="23" type="ORF">F2P56_037117</name>
</gene>
<dbReference type="EMBL" id="LIHL02000681">
    <property type="protein sequence ID" value="KAF5441929.1"/>
    <property type="molecule type" value="Genomic_DNA"/>
</dbReference>
<dbReference type="GO" id="GO:0005524">
    <property type="term" value="F:ATP binding"/>
    <property type="evidence" value="ECO:0007669"/>
    <property type="project" value="UniProtKB-UniRule"/>
</dbReference>
<dbReference type="InterPro" id="IPR000719">
    <property type="entry name" value="Prot_kinase_dom"/>
</dbReference>
<dbReference type="Gramene" id="Jr_Scaffold_675_00010_p1">
    <property type="protein sequence ID" value="cds.Jr_Scaffold_675_00010_p1"/>
    <property type="gene ID" value="Jr_Scaffold_675_00010"/>
</dbReference>
<evidence type="ECO:0000256" key="13">
    <source>
        <dbReference type="ARBA" id="ARBA00023157"/>
    </source>
</evidence>
<dbReference type="FunFam" id="2.90.10.10:FF:000017">
    <property type="entry name" value="Putative receptor protein kinase ZmPK1"/>
    <property type="match status" value="1"/>
</dbReference>
<dbReference type="InterPro" id="IPR011009">
    <property type="entry name" value="Kinase-like_dom_sf"/>
</dbReference>
<evidence type="ECO:0000256" key="15">
    <source>
        <dbReference type="ARBA" id="ARBA00023180"/>
    </source>
</evidence>
<evidence type="ECO:0000256" key="14">
    <source>
        <dbReference type="ARBA" id="ARBA00023170"/>
    </source>
</evidence>
<dbReference type="InterPro" id="IPR008271">
    <property type="entry name" value="Ser/Thr_kinase_AS"/>
</dbReference>
<dbReference type="EC" id="2.7.11.1" evidence="2"/>
<evidence type="ECO:0000313" key="23">
    <source>
        <dbReference type="EMBL" id="KAF5441929.1"/>
    </source>
</evidence>
<name>A0A833TUS2_JUGRE</name>
<evidence type="ECO:0000256" key="18">
    <source>
        <dbReference type="PROSITE-ProRule" id="PRU10141"/>
    </source>
</evidence>
<dbReference type="InterPro" id="IPR036426">
    <property type="entry name" value="Bulb-type_lectin_dom_sf"/>
</dbReference>
<evidence type="ECO:0000259" key="22">
    <source>
        <dbReference type="PROSITE" id="PS50948"/>
    </source>
</evidence>
<dbReference type="InterPro" id="IPR001480">
    <property type="entry name" value="Bulb-type_lectin_dom"/>
</dbReference>
<dbReference type="CDD" id="cd01098">
    <property type="entry name" value="PAN_AP_plant"/>
    <property type="match status" value="1"/>
</dbReference>
<evidence type="ECO:0000256" key="9">
    <source>
        <dbReference type="ARBA" id="ARBA00022777"/>
    </source>
</evidence>
<dbReference type="AlphaFoldDB" id="A0A833TUS2"/>
<dbReference type="PROSITE" id="PS50948">
    <property type="entry name" value="PAN"/>
    <property type="match status" value="1"/>
</dbReference>
<keyword evidence="9" id="KW-0418">Kinase</keyword>
<protein>
    <recommendedName>
        <fullName evidence="2">non-specific serine/threonine protein kinase</fullName>
        <ecNumber evidence="2">2.7.11.1</ecNumber>
    </recommendedName>
</protein>
<evidence type="ECO:0000256" key="5">
    <source>
        <dbReference type="ARBA" id="ARBA00022679"/>
    </source>
</evidence>
<keyword evidence="13" id="KW-1015">Disulfide bond</keyword>
<dbReference type="SUPFAM" id="SSF51110">
    <property type="entry name" value="alpha-D-mannose-specific plant lectins"/>
    <property type="match status" value="1"/>
</dbReference>
<dbReference type="PANTHER" id="PTHR47974:SF3">
    <property type="entry name" value="RECEPTOR-LIKE SERINE_THREONINE-PROTEIN KINASE"/>
    <property type="match status" value="1"/>
</dbReference>
<dbReference type="PROSITE" id="PS50011">
    <property type="entry name" value="PROTEIN_KINASE_DOM"/>
    <property type="match status" value="1"/>
</dbReference>
<dbReference type="GO" id="GO:0016020">
    <property type="term" value="C:membrane"/>
    <property type="evidence" value="ECO:0007669"/>
    <property type="project" value="UniProtKB-SubCell"/>
</dbReference>
<keyword evidence="14" id="KW-0675">Receptor</keyword>
<keyword evidence="15" id="KW-0325">Glycoprotein</keyword>
<evidence type="ECO:0000256" key="19">
    <source>
        <dbReference type="SAM" id="SignalP"/>
    </source>
</evidence>
<dbReference type="Proteomes" id="UP000619265">
    <property type="component" value="Unassembled WGS sequence"/>
</dbReference>
<dbReference type="PROSITE" id="PS50927">
    <property type="entry name" value="BULB_LECTIN"/>
    <property type="match status" value="1"/>
</dbReference>
<dbReference type="SMART" id="SM00108">
    <property type="entry name" value="B_lectin"/>
    <property type="match status" value="1"/>
</dbReference>
<evidence type="ECO:0000256" key="8">
    <source>
        <dbReference type="ARBA" id="ARBA00022741"/>
    </source>
</evidence>
<organism evidence="23 24">
    <name type="scientific">Juglans regia</name>
    <name type="common">English walnut</name>
    <dbReference type="NCBI Taxonomy" id="51240"/>
    <lineage>
        <taxon>Eukaryota</taxon>
        <taxon>Viridiplantae</taxon>
        <taxon>Streptophyta</taxon>
        <taxon>Embryophyta</taxon>
        <taxon>Tracheophyta</taxon>
        <taxon>Spermatophyta</taxon>
        <taxon>Magnoliopsida</taxon>
        <taxon>eudicotyledons</taxon>
        <taxon>Gunneridae</taxon>
        <taxon>Pentapetalae</taxon>
        <taxon>rosids</taxon>
        <taxon>fabids</taxon>
        <taxon>Fagales</taxon>
        <taxon>Juglandaceae</taxon>
        <taxon>Juglans</taxon>
    </lineage>
</organism>
<feature type="domain" description="Bulb-type lectin" evidence="21">
    <location>
        <begin position="23"/>
        <end position="148"/>
    </location>
</feature>
<keyword evidence="11" id="KW-1133">Transmembrane helix</keyword>
<feature type="binding site" evidence="18">
    <location>
        <position position="540"/>
    </location>
    <ligand>
        <name>ATP</name>
        <dbReference type="ChEBI" id="CHEBI:30616"/>
    </ligand>
</feature>
<evidence type="ECO:0000256" key="2">
    <source>
        <dbReference type="ARBA" id="ARBA00012513"/>
    </source>
</evidence>
<keyword evidence="3" id="KW-0723">Serine/threonine-protein kinase</keyword>
<sequence>MDLPVLFLLLSLSFSLPLSSSSLDTIHEGTSLSIEKSEDILISPDGVFSAGFYSVGDNAYCYAIWFNKQSRGKNQTVVWMANRDHPVNGRSSKLSLLKTGNLILSDAGKFTVWETNTHSLSPVNLSLNNIGNLVLQNMEGVTLWESFDFPTDTLLPQQLLTRNARLISSRSQTNYSSGFYQLFFDNDNTLRLLYDGLEVSSVYWPDPWLVSWDAGRSTYNSSRIAVLDTFGNFSSSDDFTFMAADYGPKLHRRLRIDYDGDVRLYSWDEEGQTWFVSWQAIQGPCKIYGICGANSLCGYIVGSDRNCSCLPGYKMKNLNDWSDGCEPEFHLSCNTNESGFLLLPRVEFFGYDYGFFPNYTFDECKNLCLQLCNCKAFQFTFSREDGFSKCYPKTMLLNGYRSPDFQGDLYLRLPENNFSSYTKYVQDFKLNCLSNGTVPLDRTYKRSQENGIVKFMLWFVCGVGGLEIICIFLVWCLLSRPQQASSVDKHGYLVAVIGFRRFAYVELKKATKDFNEEIGRGAGGIVYKGVLPDNRAVAIKRLNESDQGEGEFLAEVSIIGRINHMNLIEMSGYCAEGKRRLLVYEYMEHGSLAQNLSSHALDWKKRFDIAAGTAKGLAYLHEECLEWVLHCDVKPQNILLDSNYQPKVADFGLSKLQNRNLENASFSRIRGTRGYMAPEWVFNLPITSKVDVYSYGIVVLEMVTGKGPTKGVHAIDTGGETEPKRLVAWVREKRNEATAMASWVEEIVDPILKGSYEKGKMETLINVALQCVEEEKDARPSMSQVAEMLLRQENDRKTEKNGQSQVGKKDQQEVFKAIEEPGTKSVQTISVNVDKTVITVEETLVTDFEARGVVVEELVSSNEVRPSESMGGVAVLPENAGASVLMLTEGDAAPGGEVVPHGVNMSFVETKVTETKKLQPVHDENATGASMGENPLVGCHEEEEHERVSGEEMLVLENTDKKYLTESKANEERQRGRPRPSIAIEDFNNWIRPGGLQEMASKGSMFTWCNGQSGLAWSWAHLDSALMDSSSFALFPNATSSYLPCSTSYHVPMFVELKKDSFVYGPAPFPFQQMWVDHHRFLDCIRTGWDLRVEGSAIQFLSRKLKQTKVMLREWNKRVFGHTLGRIDA</sequence>
<evidence type="ECO:0000259" key="21">
    <source>
        <dbReference type="PROSITE" id="PS50927"/>
    </source>
</evidence>
<dbReference type="Pfam" id="PF01453">
    <property type="entry name" value="B_lectin"/>
    <property type="match status" value="1"/>
</dbReference>
<dbReference type="Gene3D" id="2.90.10.10">
    <property type="entry name" value="Bulb-type lectin domain"/>
    <property type="match status" value="1"/>
</dbReference>
<dbReference type="InterPro" id="IPR017441">
    <property type="entry name" value="Protein_kinase_ATP_BS"/>
</dbReference>
<dbReference type="PROSITE" id="PS00108">
    <property type="entry name" value="PROTEIN_KINASE_ST"/>
    <property type="match status" value="1"/>
</dbReference>
<dbReference type="CDD" id="cd00028">
    <property type="entry name" value="B_lectin"/>
    <property type="match status" value="1"/>
</dbReference>
<evidence type="ECO:0000256" key="17">
    <source>
        <dbReference type="ARBA" id="ARBA00048679"/>
    </source>
</evidence>
<keyword evidence="4" id="KW-0245">EGF-like domain</keyword>
<evidence type="ECO:0000256" key="10">
    <source>
        <dbReference type="ARBA" id="ARBA00022840"/>
    </source>
</evidence>
<evidence type="ECO:0000256" key="11">
    <source>
        <dbReference type="ARBA" id="ARBA00022989"/>
    </source>
</evidence>
<evidence type="ECO:0000256" key="4">
    <source>
        <dbReference type="ARBA" id="ARBA00022536"/>
    </source>
</evidence>
<comment type="caution">
    <text evidence="23">The sequence shown here is derived from an EMBL/GenBank/DDBJ whole genome shotgun (WGS) entry which is preliminary data.</text>
</comment>